<evidence type="ECO:0000313" key="2">
    <source>
        <dbReference type="EMBL" id="ALG85262.1"/>
    </source>
</evidence>
<proteinExistence type="predicted"/>
<dbReference type="InterPro" id="IPR036705">
    <property type="entry name" value="Ribosyl_crysJ1_sf"/>
</dbReference>
<reference evidence="3" key="1">
    <citation type="submission" date="2015-06" db="EMBL/GenBank/DDBJ databases">
        <title>Complete genome sequence and metabolic analysis of phthalate degradation pathway in Gordonia sp. QH-11.</title>
        <authorList>
            <person name="Jin D."/>
            <person name="Kong X."/>
            <person name="Bai Z."/>
        </authorList>
    </citation>
    <scope>NUCLEOTIDE SEQUENCE [LARGE SCALE GENOMIC DNA]</scope>
    <source>
        <strain evidence="3">QH-11</strain>
    </source>
</reference>
<keyword evidence="1" id="KW-0479">Metal-binding</keyword>
<dbReference type="Pfam" id="PF03747">
    <property type="entry name" value="ADP_ribosyl_GH"/>
    <property type="match status" value="1"/>
</dbReference>
<feature type="binding site" evidence="1">
    <location>
        <position position="60"/>
    </location>
    <ligand>
        <name>Mg(2+)</name>
        <dbReference type="ChEBI" id="CHEBI:18420"/>
        <label>1</label>
    </ligand>
</feature>
<name>A0A0N9N4E5_9ACTN</name>
<dbReference type="STRING" id="1136941.ACH46_13225"/>
<dbReference type="EMBL" id="CP011853">
    <property type="protein sequence ID" value="ALG85262.1"/>
    <property type="molecule type" value="Genomic_DNA"/>
</dbReference>
<feature type="binding site" evidence="1">
    <location>
        <position position="59"/>
    </location>
    <ligand>
        <name>Mg(2+)</name>
        <dbReference type="ChEBI" id="CHEBI:18420"/>
        <label>1</label>
    </ligand>
</feature>
<keyword evidence="1" id="KW-0460">Magnesium</keyword>
<dbReference type="InterPro" id="IPR050792">
    <property type="entry name" value="ADP-ribosylglycohydrolase"/>
</dbReference>
<accession>A0A0N9N4E5</accession>
<reference evidence="2 3" key="2">
    <citation type="journal article" date="2017" name="Int. J. Syst. Evol. Microbiol.">
        <title>Gordonia phthalatica sp. nov., a di-n-butyl phthalate-degrading bacterium isolated from activated sludge.</title>
        <authorList>
            <person name="Jin D."/>
            <person name="Kong X."/>
            <person name="Jia M."/>
            <person name="Yu X."/>
            <person name="Wang X."/>
            <person name="Zhuang X."/>
            <person name="Deng Y."/>
            <person name="Bai Z."/>
        </authorList>
    </citation>
    <scope>NUCLEOTIDE SEQUENCE [LARGE SCALE GENOMIC DNA]</scope>
    <source>
        <strain evidence="2 3">QH-11</strain>
    </source>
</reference>
<dbReference type="InterPro" id="IPR005502">
    <property type="entry name" value="Ribosyl_crysJ1"/>
</dbReference>
<comment type="cofactor">
    <cofactor evidence="1">
        <name>Mg(2+)</name>
        <dbReference type="ChEBI" id="CHEBI:18420"/>
    </cofactor>
    <text evidence="1">Binds 2 magnesium ions per subunit.</text>
</comment>
<protein>
    <submittedName>
        <fullName evidence="2">Crystallin</fullName>
    </submittedName>
</protein>
<dbReference type="RefSeq" id="WP_062393336.1">
    <property type="nucleotide sequence ID" value="NZ_CP011853.1"/>
</dbReference>
<dbReference type="OrthoDB" id="9798107at2"/>
<dbReference type="PANTHER" id="PTHR16222">
    <property type="entry name" value="ADP-RIBOSYLGLYCOHYDROLASE"/>
    <property type="match status" value="1"/>
</dbReference>
<feature type="binding site" evidence="1">
    <location>
        <position position="271"/>
    </location>
    <ligand>
        <name>Mg(2+)</name>
        <dbReference type="ChEBI" id="CHEBI:18420"/>
        <label>1</label>
    </ligand>
</feature>
<evidence type="ECO:0000313" key="3">
    <source>
        <dbReference type="Proteomes" id="UP000063789"/>
    </source>
</evidence>
<dbReference type="AlphaFoldDB" id="A0A0N9N4E5"/>
<dbReference type="PATRIC" id="fig|1136941.3.peg.2691"/>
<sequence length="325" mass="33913">MTATLSPVQLDRARGTLVGAAVGDALGVPYEFGLRLGSTAVPEMRGGGLGDFAPGEWSDDTSMLAAIARAGAQHRELRSTAALDTVAAGFLDWYGSNPPDIGNQTRAVLGATARAAHDQTPLSEVMTTESIDVASKRRHSAGNGALMRTAPVALAHLDDRSALAEAAGAVARLTHADDEAVESCILWCESIRVAVLSGGLHLDAGLELLPADRRGWWRDRLTEAVGQDPRTFTPNGYTVTAWQAAASSAHHAPGDDRYRDAVFTAVRIGDDTDTIAAITGALMGAVCGLSGIDDAWRQRVHGWPVVDGAEWTAADLIAAADSAVA</sequence>
<keyword evidence="3" id="KW-1185">Reference proteome</keyword>
<feature type="binding site" evidence="1">
    <location>
        <position position="273"/>
    </location>
    <ligand>
        <name>Mg(2+)</name>
        <dbReference type="ChEBI" id="CHEBI:18420"/>
        <label>1</label>
    </ligand>
</feature>
<dbReference type="Proteomes" id="UP000063789">
    <property type="component" value="Chromosome"/>
</dbReference>
<dbReference type="Gene3D" id="1.10.4080.10">
    <property type="entry name" value="ADP-ribosylation/Crystallin J1"/>
    <property type="match status" value="1"/>
</dbReference>
<feature type="binding site" evidence="1">
    <location>
        <position position="58"/>
    </location>
    <ligand>
        <name>Mg(2+)</name>
        <dbReference type="ChEBI" id="CHEBI:18420"/>
        <label>1</label>
    </ligand>
</feature>
<dbReference type="SUPFAM" id="SSF101478">
    <property type="entry name" value="ADP-ribosylglycohydrolase"/>
    <property type="match status" value="1"/>
</dbReference>
<gene>
    <name evidence="2" type="ORF">ACH46_13225</name>
</gene>
<dbReference type="GO" id="GO:0046872">
    <property type="term" value="F:metal ion binding"/>
    <property type="evidence" value="ECO:0007669"/>
    <property type="project" value="UniProtKB-KW"/>
</dbReference>
<dbReference type="KEGG" id="goq:ACH46_13225"/>
<organism evidence="2 3">
    <name type="scientific">Gordonia phthalatica</name>
    <dbReference type="NCBI Taxonomy" id="1136941"/>
    <lineage>
        <taxon>Bacteria</taxon>
        <taxon>Bacillati</taxon>
        <taxon>Actinomycetota</taxon>
        <taxon>Actinomycetes</taxon>
        <taxon>Mycobacteriales</taxon>
        <taxon>Gordoniaceae</taxon>
        <taxon>Gordonia</taxon>
    </lineage>
</organism>
<dbReference type="PANTHER" id="PTHR16222:SF12">
    <property type="entry name" value="ADP-RIBOSYLGLYCOHYDROLASE-RELATED"/>
    <property type="match status" value="1"/>
</dbReference>
<feature type="binding site" evidence="1">
    <location>
        <position position="274"/>
    </location>
    <ligand>
        <name>Mg(2+)</name>
        <dbReference type="ChEBI" id="CHEBI:18420"/>
        <label>1</label>
    </ligand>
</feature>
<evidence type="ECO:0000256" key="1">
    <source>
        <dbReference type="PIRSR" id="PIRSR605502-1"/>
    </source>
</evidence>